<gene>
    <name evidence="14" type="primary">LOC107956071</name>
</gene>
<dbReference type="Pfam" id="PF00560">
    <property type="entry name" value="LRR_1"/>
    <property type="match status" value="8"/>
</dbReference>
<dbReference type="SUPFAM" id="SSF52058">
    <property type="entry name" value="L domain-like"/>
    <property type="match status" value="3"/>
</dbReference>
<proteinExistence type="inferred from homology"/>
<dbReference type="InterPro" id="IPR032675">
    <property type="entry name" value="LRR_dom_sf"/>
</dbReference>
<dbReference type="SMART" id="SM00365">
    <property type="entry name" value="LRR_SD22"/>
    <property type="match status" value="11"/>
</dbReference>
<dbReference type="InterPro" id="IPR001611">
    <property type="entry name" value="Leu-rich_rpt"/>
</dbReference>
<feature type="domain" description="Leucine-rich repeat-containing N-terminal plant-type" evidence="12">
    <location>
        <begin position="44"/>
        <end position="64"/>
    </location>
</feature>
<keyword evidence="8" id="KW-1133">Transmembrane helix</keyword>
<keyword evidence="4" id="KW-0433">Leucine-rich repeat</keyword>
<evidence type="ECO:0000256" key="8">
    <source>
        <dbReference type="ARBA" id="ARBA00022989"/>
    </source>
</evidence>
<comment type="subcellular location">
    <subcellularLocation>
        <location evidence="1">Cell membrane</location>
        <topology evidence="1">Single-pass type I membrane protein</topology>
    </subcellularLocation>
</comment>
<dbReference type="InterPro" id="IPR013210">
    <property type="entry name" value="LRR_N_plant-typ"/>
</dbReference>
<evidence type="ECO:0000256" key="9">
    <source>
        <dbReference type="ARBA" id="ARBA00023136"/>
    </source>
</evidence>
<dbReference type="AlphaFoldDB" id="A0A1U8PAN3"/>
<dbReference type="SMART" id="SM00364">
    <property type="entry name" value="LRR_BAC"/>
    <property type="match status" value="7"/>
</dbReference>
<keyword evidence="10" id="KW-0675">Receptor</keyword>
<dbReference type="PANTHER" id="PTHR48061:SF46">
    <property type="entry name" value="LEUCINE-RICH REPEAT-CONTAINING N-TERMINAL PLANT-TYPE DOMAIN-CONTAINING PROTEIN"/>
    <property type="match status" value="1"/>
</dbReference>
<organism evidence="13 14">
    <name type="scientific">Gossypium hirsutum</name>
    <name type="common">Upland cotton</name>
    <name type="synonym">Gossypium mexicanum</name>
    <dbReference type="NCBI Taxonomy" id="3635"/>
    <lineage>
        <taxon>Eukaryota</taxon>
        <taxon>Viridiplantae</taxon>
        <taxon>Streptophyta</taxon>
        <taxon>Embryophyta</taxon>
        <taxon>Tracheophyta</taxon>
        <taxon>Spermatophyta</taxon>
        <taxon>Magnoliopsida</taxon>
        <taxon>eudicotyledons</taxon>
        <taxon>Gunneridae</taxon>
        <taxon>Pentapetalae</taxon>
        <taxon>rosids</taxon>
        <taxon>malvids</taxon>
        <taxon>Malvales</taxon>
        <taxon>Malvaceae</taxon>
        <taxon>Malvoideae</taxon>
        <taxon>Gossypium</taxon>
    </lineage>
</organism>
<dbReference type="SUPFAM" id="SSF52047">
    <property type="entry name" value="RNI-like"/>
    <property type="match status" value="2"/>
</dbReference>
<evidence type="ECO:0000256" key="1">
    <source>
        <dbReference type="ARBA" id="ARBA00004251"/>
    </source>
</evidence>
<keyword evidence="13" id="KW-1185">Reference proteome</keyword>
<dbReference type="Pfam" id="PF13855">
    <property type="entry name" value="LRR_8"/>
    <property type="match status" value="4"/>
</dbReference>
<evidence type="ECO:0000256" key="2">
    <source>
        <dbReference type="ARBA" id="ARBA00009592"/>
    </source>
</evidence>
<evidence type="ECO:0000256" key="5">
    <source>
        <dbReference type="ARBA" id="ARBA00022692"/>
    </source>
</evidence>
<dbReference type="PROSITE" id="PS51450">
    <property type="entry name" value="LRR"/>
    <property type="match status" value="2"/>
</dbReference>
<dbReference type="Gene3D" id="3.80.10.10">
    <property type="entry name" value="Ribonuclease Inhibitor"/>
    <property type="match status" value="8"/>
</dbReference>
<evidence type="ECO:0000313" key="14">
    <source>
        <dbReference type="RefSeq" id="XP_016747309.2"/>
    </source>
</evidence>
<dbReference type="GeneID" id="107956071"/>
<dbReference type="PANTHER" id="PTHR48061">
    <property type="entry name" value="LEUCINE-RICH REPEAT RECEPTOR PROTEIN KINASE EMS1-LIKE-RELATED"/>
    <property type="match status" value="1"/>
</dbReference>
<name>A0A1U8PAN3_GOSHI</name>
<dbReference type="STRING" id="3635.A0A1U8PAN3"/>
<reference evidence="13" key="1">
    <citation type="journal article" date="2020" name="Nat. Genet.">
        <title>Genomic diversifications of five Gossypium allopolyploid species and their impact on cotton improvement.</title>
        <authorList>
            <person name="Chen Z.J."/>
            <person name="Sreedasyam A."/>
            <person name="Ando A."/>
            <person name="Song Q."/>
            <person name="De Santiago L.M."/>
            <person name="Hulse-Kemp A.M."/>
            <person name="Ding M."/>
            <person name="Ye W."/>
            <person name="Kirkbride R.C."/>
            <person name="Jenkins J."/>
            <person name="Plott C."/>
            <person name="Lovell J."/>
            <person name="Lin Y.M."/>
            <person name="Vaughn R."/>
            <person name="Liu B."/>
            <person name="Simpson S."/>
            <person name="Scheffler B.E."/>
            <person name="Wen L."/>
            <person name="Saski C.A."/>
            <person name="Grover C.E."/>
            <person name="Hu G."/>
            <person name="Conover J.L."/>
            <person name="Carlson J.W."/>
            <person name="Shu S."/>
            <person name="Boston L.B."/>
            <person name="Williams M."/>
            <person name="Peterson D.G."/>
            <person name="McGee K."/>
            <person name="Jones D.C."/>
            <person name="Wendel J.F."/>
            <person name="Stelly D.M."/>
            <person name="Grimwood J."/>
            <person name="Schmutz J."/>
        </authorList>
    </citation>
    <scope>NUCLEOTIDE SEQUENCE [LARGE SCALE GENOMIC DNA]</scope>
    <source>
        <strain evidence="13">cv. TM-1</strain>
    </source>
</reference>
<dbReference type="InterPro" id="IPR046956">
    <property type="entry name" value="RLP23-like"/>
</dbReference>
<evidence type="ECO:0000256" key="11">
    <source>
        <dbReference type="ARBA" id="ARBA00023180"/>
    </source>
</evidence>
<dbReference type="KEGG" id="ghi:107956071"/>
<evidence type="ECO:0000313" key="13">
    <source>
        <dbReference type="Proteomes" id="UP000818029"/>
    </source>
</evidence>
<evidence type="ECO:0000256" key="10">
    <source>
        <dbReference type="ARBA" id="ARBA00023170"/>
    </source>
</evidence>
<evidence type="ECO:0000256" key="4">
    <source>
        <dbReference type="ARBA" id="ARBA00022614"/>
    </source>
</evidence>
<feature type="domain" description="Leucine-rich repeat-containing N-terminal plant-type" evidence="12">
    <location>
        <begin position="964"/>
        <end position="1009"/>
    </location>
</feature>
<accession>A0A1U8PAN3</accession>
<evidence type="ECO:0000259" key="12">
    <source>
        <dbReference type="Pfam" id="PF08263"/>
    </source>
</evidence>
<reference evidence="14" key="2">
    <citation type="submission" date="2025-08" db="UniProtKB">
        <authorList>
            <consortium name="RefSeq"/>
        </authorList>
    </citation>
    <scope>IDENTIFICATION</scope>
</reference>
<evidence type="ECO:0000256" key="6">
    <source>
        <dbReference type="ARBA" id="ARBA00022729"/>
    </source>
</evidence>
<dbReference type="Proteomes" id="UP000818029">
    <property type="component" value="Chromosome D05"/>
</dbReference>
<evidence type="ECO:0000256" key="7">
    <source>
        <dbReference type="ARBA" id="ARBA00022737"/>
    </source>
</evidence>
<dbReference type="GO" id="GO:0005886">
    <property type="term" value="C:plasma membrane"/>
    <property type="evidence" value="ECO:0007669"/>
    <property type="project" value="UniProtKB-SubCell"/>
</dbReference>
<protein>
    <submittedName>
        <fullName evidence="14">Receptor-like protein 7</fullName>
    </submittedName>
</protein>
<keyword evidence="6" id="KW-0732">Signal</keyword>
<sequence>MTEVPNYSLGYQSCSSLIQFKDSFSITEDASSDCNEIAGLKSYPKTNSWKEGTDCCSWDGVTCDHLNAHVIALDLSCSWLYGNFPSNTTLFLLPHLQKLNLAYNYFNLSKIPSEFGRFISLFYLNLSNTGFAGEVPSQVSHLSKLVSLDLSCRADAQTIDKHALEGLVHNLTEVRHLFLDGINMSSVNAHVFMNLSSSLRSLSLAFCDLQGKFLKNIIDLPNLNLLNLGRNQNLNLDPLKFNRSSNLEHLDLSWMSFSTESVNSVDNLQALKYLDLSGNSFFQGLSVSITNLSSLEQLIISGANFFGGLPDSMGNLVSLKFLVLSDSNFSGPLPRSLGNLFQLKCLDLRSNKLSGQIPLSILNLTQLEYLEISENSLEGSIPDEVTAFPNLIYLYLSDNLLNGTLPSWLYTAPCLKEIYLSQNQFSGHIKEFQSKSLELIALESNKLQGPLPSSKFQLLNLTHLSLSSSNLSGVIEFRMFSNLPNLKLLDLSYNSLSLASNTTSCVNHILPNLTDLRLSSCNLSEFPQFLKGLKSLKRLDLSCNKIEGKIPQWMQEVGNGSLTYLNVSHNSLTEVEHFPRKNIEVLDLSSNLISGNLPIPASTINVFLISNNSFNGEVSSLICNASYLKILDLSHNNLSGTIPQCFGNLSNSLQFLNLKKNKFYGTIPPTFAEGCQLTNFNINGNLLEGPLTPSILNCNELEVLDLGNNKINDTFPHWLGSLPFLQVLVLKSNHMHGSLRVNSSKSSPFFSKIQIFDLSSNYFSGPLPVRYINSFKAIINLDKIGSTMSYMGVYAQRGSGFYTYSIGIVMKGQDMELVKIFTMWMIIDLSNNQFEGCIPEVFGKLNLLKGLNLSHNNLHGDLAFLSSFNVSDNQLHGQIPQGKQFNTFGNDSYEGNKGLCGFPVSKGCNIIEPPPPNVLEKDGSKSNITFGWKVVLIGYGCGVVFGMSVGYVVFQTGSHSCSSLIQFKNSFSITQTDVASSYCDDQSYPKTDSWKEGTDCCSWDGVTCDHLNAHVIVLDLSCSWLYGNFPSNTTLFLLPHLQKLHLAYNYFNLSKIPSEFGRFISLFYLNLSNTGFAGEVPSQVSHLSKLVSLDLSCRADAQTIDKHALEGLVHNLTEVRHLFLDGINMSSVNAHVFMNLSSSLRSLSLASCDLQGKFPKNIFDLQNLNLLNLGDNQNLNLDPLKLNRSSNLEHLDLSWMSSSTEIDSVDNLQALKYLDLSGNSFFQGLSVSITNLSSLEYLILRGANVFGGLPDLTGNLDRFQDHWEPLATHSFRLVAEPIEWTNSKIIGEPLSTHSFRLVVEPIEWTNSKIIGEPLATHSFRFVDEPIEWTNSKIIGDHWGTSCNSLIYLSVNQLSGQIPRSLGNLLQLTHLDLSVNQLSGQIPRSLGNLLQLTHLDLSVNQLSGQIPRSLGNLLQLTHLQLPVNQLSGKIPRSLGNLLHLTHLHLSMNQLSGQIPLSILNLTQLEYFVISKNSLEGSIPDEVTAFPNLIYLHLNDNLLNGTFPSWLFTAPSLKEIYLSQNQFSGHIKEFQSKSLELIALQNNKLHGSLPSSIFQLLNLTDLVLSSNNLSGVIEFRMFSNLPNLKHLDLSYNSLSLTSNTTSTVNHILPNLTGLLLSSSNLGEFPQFLKGLKSLESLDLSCNKIEGKIPQWMQEVGNVSLTYLNVSHNSLTKLSTFHGRILNFLT</sequence>
<keyword evidence="3" id="KW-1003">Cell membrane</keyword>
<dbReference type="Pfam" id="PF08263">
    <property type="entry name" value="LRRNT_2"/>
    <property type="match status" value="2"/>
</dbReference>
<keyword evidence="11" id="KW-0325">Glycoprotein</keyword>
<dbReference type="RefSeq" id="XP_016747309.2">
    <property type="nucleotide sequence ID" value="XM_016891820.2"/>
</dbReference>
<keyword evidence="7" id="KW-0677">Repeat</keyword>
<dbReference type="PaxDb" id="3635-A0A1U8PAN3"/>
<keyword evidence="5" id="KW-0812">Transmembrane</keyword>
<dbReference type="SMART" id="SM00369">
    <property type="entry name" value="LRR_TYP"/>
    <property type="match status" value="17"/>
</dbReference>
<dbReference type="InterPro" id="IPR003591">
    <property type="entry name" value="Leu-rich_rpt_typical-subtyp"/>
</dbReference>
<evidence type="ECO:0000256" key="3">
    <source>
        <dbReference type="ARBA" id="ARBA00022475"/>
    </source>
</evidence>
<comment type="similarity">
    <text evidence="2">Belongs to the RLP family.</text>
</comment>
<keyword evidence="9" id="KW-0472">Membrane</keyword>
<dbReference type="PRINTS" id="PR00019">
    <property type="entry name" value="LEURICHRPT"/>
</dbReference>